<dbReference type="EMBL" id="LGST01000006">
    <property type="protein sequence ID" value="KNE02161.1"/>
    <property type="molecule type" value="Genomic_DNA"/>
</dbReference>
<comment type="caution">
    <text evidence="1">The sequence shown here is derived from an EMBL/GenBank/DDBJ whole genome shotgun (WGS) entry which is preliminary data.</text>
</comment>
<evidence type="ECO:0000313" key="2">
    <source>
        <dbReference type="Proteomes" id="UP000037122"/>
    </source>
</evidence>
<evidence type="ECO:0000313" key="1">
    <source>
        <dbReference type="EMBL" id="KNE02161.1"/>
    </source>
</evidence>
<sequence>MEDWRNYHVPFDDIDTAQLNQASVNIFPQFLLEEEEDGAIPLNLAAFSSKVNKLKNLLRQPIWTDLGTEQLRADAKSTRLPDETILKSLHSAVGEESLTNFLSNGYNNEQSVLANDNYNVSDSWLNVTSEYPINHTFSNRLRSTSGNRSSEMQHLHTPQLGRVRQASLERYQTPIGRIVR</sequence>
<name>A0A0L0P826_CANAR</name>
<organism evidence="1 2">
    <name type="scientific">Candidozyma auris</name>
    <name type="common">Yeast</name>
    <name type="synonym">Candida auris</name>
    <dbReference type="NCBI Taxonomy" id="498019"/>
    <lineage>
        <taxon>Eukaryota</taxon>
        <taxon>Fungi</taxon>
        <taxon>Dikarya</taxon>
        <taxon>Ascomycota</taxon>
        <taxon>Saccharomycotina</taxon>
        <taxon>Pichiomycetes</taxon>
        <taxon>Metschnikowiaceae</taxon>
        <taxon>Candidozyma</taxon>
    </lineage>
</organism>
<reference evidence="2" key="1">
    <citation type="journal article" date="2015" name="BMC Genomics">
        <title>Draft genome of a commonly misdiagnosed multidrug resistant pathogen Candida auris.</title>
        <authorList>
            <person name="Chatterjee S."/>
            <person name="Alampalli S.V."/>
            <person name="Nageshan R.K."/>
            <person name="Chettiar S.T."/>
            <person name="Joshi S."/>
            <person name="Tatu U.S."/>
        </authorList>
    </citation>
    <scope>NUCLEOTIDE SEQUENCE [LARGE SCALE GENOMIC DNA]</scope>
    <source>
        <strain evidence="2">6684</strain>
    </source>
</reference>
<dbReference type="VEuPathDB" id="FungiDB:QG37_00849"/>
<protein>
    <submittedName>
        <fullName evidence="1">Uncharacterized protein</fullName>
    </submittedName>
</protein>
<proteinExistence type="predicted"/>
<gene>
    <name evidence="1" type="ORF">QG37_00849</name>
</gene>
<dbReference type="VEuPathDB" id="FungiDB:CJI97_003853"/>
<dbReference type="VEuPathDB" id="FungiDB:CJI96_0002312"/>
<dbReference type="AlphaFoldDB" id="A0A0L0P826"/>
<accession>A0A0L0P826</accession>
<dbReference type="VEuPathDB" id="FungiDB:B9J08_003781"/>
<dbReference type="VEuPathDB" id="FungiDB:CJJ07_002817"/>
<dbReference type="VEuPathDB" id="FungiDB:CJJ09_000327"/>
<dbReference type="Proteomes" id="UP000037122">
    <property type="component" value="Unassembled WGS sequence"/>
</dbReference>